<gene>
    <name evidence="3" type="ORF">AMEX_G26904</name>
</gene>
<organism evidence="3 4">
    <name type="scientific">Astyanax mexicanus</name>
    <name type="common">Blind cave fish</name>
    <name type="synonym">Astyanax fasciatus mexicanus</name>
    <dbReference type="NCBI Taxonomy" id="7994"/>
    <lineage>
        <taxon>Eukaryota</taxon>
        <taxon>Metazoa</taxon>
        <taxon>Chordata</taxon>
        <taxon>Craniata</taxon>
        <taxon>Vertebrata</taxon>
        <taxon>Euteleostomi</taxon>
        <taxon>Actinopterygii</taxon>
        <taxon>Neopterygii</taxon>
        <taxon>Teleostei</taxon>
        <taxon>Ostariophysi</taxon>
        <taxon>Characiformes</taxon>
        <taxon>Characoidei</taxon>
        <taxon>Acestrorhamphidae</taxon>
        <taxon>Acestrorhamphinae</taxon>
        <taxon>Astyanax</taxon>
    </lineage>
</organism>
<evidence type="ECO:0000313" key="3">
    <source>
        <dbReference type="EMBL" id="KAG9260625.1"/>
    </source>
</evidence>
<feature type="coiled-coil region" evidence="1">
    <location>
        <begin position="36"/>
        <end position="164"/>
    </location>
</feature>
<accession>A0A8T2KRY3</accession>
<proteinExistence type="predicted"/>
<protein>
    <submittedName>
        <fullName evidence="3">Trichohyalin-like</fullName>
    </submittedName>
</protein>
<dbReference type="Proteomes" id="UP000752171">
    <property type="component" value="Unassembled WGS sequence"/>
</dbReference>
<name>A0A8T2KRY3_ASTMX</name>
<feature type="compositionally biased region" description="Basic and acidic residues" evidence="2">
    <location>
        <begin position="217"/>
        <end position="254"/>
    </location>
</feature>
<sequence length="302" mass="37308">MEKLMNESEVQQTIVLIQKIESEKRDRILQAWTVASKEWMEEKKKMKQEIELLKQEAGRLRMMKKKDGEVKDLEEMRKLHQSEMDLLQKKEKDRRDRILKAWTDESNEWDSEKRKMRQEIAQLKEGEKLRAIKKKKDKEQVGEMKELEKMRELHQKEIELLRKTDNERRDRVRESWLKLCSEWKEEKQQMKLEEEKRERLLESCMKEKDEWKEKMETMMKEREKEKKEMESTMKERKEEKETEKMRKETEAEVIKEEEEKEEKGMEVLVLKMKALSLGEEDNRWQRTNLKSRRRRRGVRSIF</sequence>
<evidence type="ECO:0000313" key="4">
    <source>
        <dbReference type="Proteomes" id="UP000752171"/>
    </source>
</evidence>
<dbReference type="AlphaFoldDB" id="A0A8T2KRY3"/>
<comment type="caution">
    <text evidence="3">The sequence shown here is derived from an EMBL/GenBank/DDBJ whole genome shotgun (WGS) entry which is preliminary data.</text>
</comment>
<evidence type="ECO:0000256" key="2">
    <source>
        <dbReference type="SAM" id="MobiDB-lite"/>
    </source>
</evidence>
<keyword evidence="1" id="KW-0175">Coiled coil</keyword>
<feature type="region of interest" description="Disordered" evidence="2">
    <location>
        <begin position="217"/>
        <end position="258"/>
    </location>
</feature>
<dbReference type="EMBL" id="JAICCE010000024">
    <property type="protein sequence ID" value="KAG9260625.1"/>
    <property type="molecule type" value="Genomic_DNA"/>
</dbReference>
<evidence type="ECO:0000256" key="1">
    <source>
        <dbReference type="SAM" id="Coils"/>
    </source>
</evidence>
<reference evidence="3 4" key="1">
    <citation type="submission" date="2021-07" db="EMBL/GenBank/DDBJ databases">
        <authorList>
            <person name="Imarazene B."/>
            <person name="Zahm M."/>
            <person name="Klopp C."/>
            <person name="Cabau C."/>
            <person name="Beille S."/>
            <person name="Jouanno E."/>
            <person name="Castinel A."/>
            <person name="Lluch J."/>
            <person name="Gil L."/>
            <person name="Kuchtly C."/>
            <person name="Lopez Roques C."/>
            <person name="Donnadieu C."/>
            <person name="Parrinello H."/>
            <person name="Journot L."/>
            <person name="Du K."/>
            <person name="Schartl M."/>
            <person name="Retaux S."/>
            <person name="Guiguen Y."/>
        </authorList>
    </citation>
    <scope>NUCLEOTIDE SEQUENCE [LARGE SCALE GENOMIC DNA]</scope>
    <source>
        <strain evidence="3">Pach_M1</strain>
        <tissue evidence="3">Testis</tissue>
    </source>
</reference>